<evidence type="ECO:0000256" key="1">
    <source>
        <dbReference type="SAM" id="Phobius"/>
    </source>
</evidence>
<reference evidence="2 3" key="1">
    <citation type="submission" date="2024-09" db="EMBL/GenBank/DDBJ databases">
        <title>Chromosome-scale assembly of Riccia fluitans.</title>
        <authorList>
            <person name="Paukszto L."/>
            <person name="Sawicki J."/>
            <person name="Karawczyk K."/>
            <person name="Piernik-Szablinska J."/>
            <person name="Szczecinska M."/>
            <person name="Mazdziarz M."/>
        </authorList>
    </citation>
    <scope>NUCLEOTIDE SEQUENCE [LARGE SCALE GENOMIC DNA]</scope>
    <source>
        <strain evidence="2">Rf_01</strain>
        <tissue evidence="2">Aerial parts of the thallus</tissue>
    </source>
</reference>
<dbReference type="Proteomes" id="UP001605036">
    <property type="component" value="Unassembled WGS sequence"/>
</dbReference>
<organism evidence="2 3">
    <name type="scientific">Riccia fluitans</name>
    <dbReference type="NCBI Taxonomy" id="41844"/>
    <lineage>
        <taxon>Eukaryota</taxon>
        <taxon>Viridiplantae</taxon>
        <taxon>Streptophyta</taxon>
        <taxon>Embryophyta</taxon>
        <taxon>Marchantiophyta</taxon>
        <taxon>Marchantiopsida</taxon>
        <taxon>Marchantiidae</taxon>
        <taxon>Marchantiales</taxon>
        <taxon>Ricciaceae</taxon>
        <taxon>Riccia</taxon>
    </lineage>
</organism>
<feature type="transmembrane region" description="Helical" evidence="1">
    <location>
        <begin position="57"/>
        <end position="84"/>
    </location>
</feature>
<dbReference type="AlphaFoldDB" id="A0ABD1XHE9"/>
<comment type="caution">
    <text evidence="2">The sequence shown here is derived from an EMBL/GenBank/DDBJ whole genome shotgun (WGS) entry which is preliminary data.</text>
</comment>
<protein>
    <submittedName>
        <fullName evidence="2">Uncharacterized protein</fullName>
    </submittedName>
</protein>
<keyword evidence="3" id="KW-1185">Reference proteome</keyword>
<accession>A0ABD1XHE9</accession>
<dbReference type="EMBL" id="JBHFFA010000008">
    <property type="protein sequence ID" value="KAL2608394.1"/>
    <property type="molecule type" value="Genomic_DNA"/>
</dbReference>
<keyword evidence="1" id="KW-0472">Membrane</keyword>
<sequence>MTTRLAYAVLRIITITMFMHMDTVVTAADSDGLNWTLGAGTADDSELWEFSVQLRAILFFKTVLIFAVLFCIMGVVCMGCACSLEGIQMCWRRRQWRFQLEHDEMLTAMSSAPFRDVGGPEALGLKYV</sequence>
<name>A0ABD1XHE9_9MARC</name>
<evidence type="ECO:0000313" key="3">
    <source>
        <dbReference type="Proteomes" id="UP001605036"/>
    </source>
</evidence>
<keyword evidence="1" id="KW-1133">Transmembrane helix</keyword>
<gene>
    <name evidence="2" type="ORF">R1flu_026967</name>
</gene>
<keyword evidence="1" id="KW-0812">Transmembrane</keyword>
<evidence type="ECO:0000313" key="2">
    <source>
        <dbReference type="EMBL" id="KAL2608394.1"/>
    </source>
</evidence>
<proteinExistence type="predicted"/>